<keyword evidence="5" id="KW-0010">Activator</keyword>
<dbReference type="InterPro" id="IPR036388">
    <property type="entry name" value="WH-like_DNA-bd_sf"/>
</dbReference>
<evidence type="ECO:0000313" key="11">
    <source>
        <dbReference type="RefSeq" id="XP_035305088.1"/>
    </source>
</evidence>
<dbReference type="Proteomes" id="UP001108280">
    <property type="component" value="Chromosome 9"/>
</dbReference>
<sequence length="726" mass="76026">MPFGKCSPRRAGAGRKRERRLLGNGVRAGRRPHLPRRQVDVRLQAAVSGAPGSGRRSGCFNGVRAEAPSLSALGPDAVHSLQHLRSWKASVSPSTQREGGDDETPRGRRVSPPWRWSSGALCSCTPPHPTPACLPGSCSSTPPSSIASSQVPGPRLPVPKVCLLAIPQGAPQSERAALGEVGGEPGAGQGGGVPAIKRDCLPRRLGQRDSRASASAERPKQQRSVPPGWGGPQPGRVGAQARGMLGSVKMEAHDLAEWSYYPEAGEVCPRGWRSGKWGARCVGLQARRQTGAVLGSPGESPRPGDTDPRCESQSGTGDGAQESDLDRCPGGACPGSGEVVVAVAAAAAAGRRADRECGLVEREGSGGVDLKEDFRVGGEPGKEGPDDPEPEKLSEVYSPVTPVPTMAPLNSYMTLNPLGSPYPPGGLQASPLPTGPLAPPAPTAPLGPTFPGLGAGGNSGSGASGYGTPGPGLAHGKEMAKGYRRPLAHAKPPYSYISLITMAIQQAPGKMLTLSEIYQWIMDLFPYYRENQQRWQNSIRHSLSFNDCFVKVARSPDKPGKGSYWALHPSSGNMFENGCYLRRQKRFKLEEKAKKGNGAASATRNGAVGSATSAAASTPAATVVTPQAQPQPTPSEPEAQSGEEVRGLDCASPSSTPYFTGLELPGELKLDAPYNFNHPFSINNLMSEQTPAPSKLDVGFGGYGAEGGEPGVYYQNLYSRSLLNAS</sequence>
<evidence type="ECO:0000256" key="8">
    <source>
        <dbReference type="SAM" id="MobiDB-lite"/>
    </source>
</evidence>
<protein>
    <submittedName>
        <fullName evidence="11">Collagen alpha-1(I) chain</fullName>
    </submittedName>
</protein>
<feature type="compositionally biased region" description="Low complexity" evidence="8">
    <location>
        <begin position="135"/>
        <end position="149"/>
    </location>
</feature>
<evidence type="ECO:0000256" key="5">
    <source>
        <dbReference type="ARBA" id="ARBA00023159"/>
    </source>
</evidence>
<dbReference type="GO" id="GO:0030154">
    <property type="term" value="P:cell differentiation"/>
    <property type="evidence" value="ECO:0007669"/>
    <property type="project" value="TreeGrafter"/>
</dbReference>
<dbReference type="PANTHER" id="PTHR11829">
    <property type="entry name" value="FORKHEAD BOX PROTEIN"/>
    <property type="match status" value="1"/>
</dbReference>
<dbReference type="GO" id="GO:0005634">
    <property type="term" value="C:nucleus"/>
    <property type="evidence" value="ECO:0007669"/>
    <property type="project" value="UniProtKB-SubCell"/>
</dbReference>
<reference evidence="10" key="2">
    <citation type="journal article" date="2020" name="Biotechnol. Bioeng.">
        <title>Chromosome-scale scaffolds for the Chinese hamster reference genome assembly to facilitate the study of the CHO epigenome.</title>
        <authorList>
            <person name="Hilliard W."/>
            <person name="MacDonald M."/>
            <person name="Lee K.H."/>
        </authorList>
    </citation>
    <scope>NUCLEOTIDE SEQUENCE [LARGE SCALE GENOMIC DNA]</scope>
    <source>
        <strain evidence="10">17A/GY</strain>
    </source>
</reference>
<dbReference type="GO" id="GO:0045944">
    <property type="term" value="P:positive regulation of transcription by RNA polymerase II"/>
    <property type="evidence" value="ECO:0007669"/>
    <property type="project" value="UniProtKB-ARBA"/>
</dbReference>
<dbReference type="RefSeq" id="XP_035305088.1">
    <property type="nucleotide sequence ID" value="XM_035449197.1"/>
</dbReference>
<dbReference type="Gene3D" id="1.10.10.10">
    <property type="entry name" value="Winged helix-like DNA-binding domain superfamily/Winged helix DNA-binding domain"/>
    <property type="match status" value="1"/>
</dbReference>
<keyword evidence="11" id="KW-0176">Collagen</keyword>
<feature type="region of interest" description="Disordered" evidence="8">
    <location>
        <begin position="368"/>
        <end position="394"/>
    </location>
</feature>
<dbReference type="InterPro" id="IPR018122">
    <property type="entry name" value="TF_fork_head_CS_1"/>
</dbReference>
<dbReference type="SMART" id="SM00339">
    <property type="entry name" value="FH"/>
    <property type="match status" value="1"/>
</dbReference>
<dbReference type="OrthoDB" id="5954824at2759"/>
<dbReference type="InterPro" id="IPR036390">
    <property type="entry name" value="WH_DNA-bd_sf"/>
</dbReference>
<evidence type="ECO:0000313" key="10">
    <source>
        <dbReference type="Proteomes" id="UP001108280"/>
    </source>
</evidence>
<comment type="subcellular location">
    <subcellularLocation>
        <location evidence="1 7">Nucleus</location>
    </subcellularLocation>
</comment>
<reference evidence="11" key="3">
    <citation type="submission" date="2025-08" db="UniProtKB">
        <authorList>
            <consortium name="RefSeq"/>
        </authorList>
    </citation>
    <scope>IDENTIFICATION</scope>
    <source>
        <strain evidence="11">17A/GY</strain>
        <tissue evidence="11">Liver</tissue>
    </source>
</reference>
<keyword evidence="2" id="KW-0217">Developmental protein</keyword>
<name>A0A9J7H7E1_CRIGR</name>
<feature type="compositionally biased region" description="Basic and acidic residues" evidence="8">
    <location>
        <begin position="196"/>
        <end position="211"/>
    </location>
</feature>
<evidence type="ECO:0000256" key="7">
    <source>
        <dbReference type="PROSITE-ProRule" id="PRU00089"/>
    </source>
</evidence>
<dbReference type="AlphaFoldDB" id="A0A9J7H7E1"/>
<dbReference type="Pfam" id="PF00250">
    <property type="entry name" value="Forkhead"/>
    <property type="match status" value="1"/>
</dbReference>
<dbReference type="InterPro" id="IPR013638">
    <property type="entry name" value="Fork-head_N"/>
</dbReference>
<dbReference type="GO" id="GO:0000978">
    <property type="term" value="F:RNA polymerase II cis-regulatory region sequence-specific DNA binding"/>
    <property type="evidence" value="ECO:0007669"/>
    <property type="project" value="TreeGrafter"/>
</dbReference>
<dbReference type="PROSITE" id="PS00658">
    <property type="entry name" value="FORK_HEAD_2"/>
    <property type="match status" value="1"/>
</dbReference>
<dbReference type="PROSITE" id="PS00657">
    <property type="entry name" value="FORK_HEAD_1"/>
    <property type="match status" value="1"/>
</dbReference>
<evidence type="ECO:0000256" key="4">
    <source>
        <dbReference type="ARBA" id="ARBA00023125"/>
    </source>
</evidence>
<dbReference type="PANTHER" id="PTHR11829:SF201">
    <property type="entry name" value="HEPATOCYTE NUCLEAR FACTOR 3-GAMMA"/>
    <property type="match status" value="1"/>
</dbReference>
<evidence type="ECO:0000259" key="9">
    <source>
        <dbReference type="PROSITE" id="PS50039"/>
    </source>
</evidence>
<gene>
    <name evidence="11" type="primary">LOC113837299</name>
</gene>
<feature type="region of interest" description="Disordered" evidence="8">
    <location>
        <begin position="175"/>
        <end position="239"/>
    </location>
</feature>
<dbReference type="InterPro" id="IPR047366">
    <property type="entry name" value="FH_FOXA3"/>
</dbReference>
<proteinExistence type="predicted"/>
<dbReference type="GO" id="GO:0005581">
    <property type="term" value="C:collagen trimer"/>
    <property type="evidence" value="ECO:0007669"/>
    <property type="project" value="UniProtKB-KW"/>
</dbReference>
<dbReference type="InterPro" id="IPR001766">
    <property type="entry name" value="Fork_head_dom"/>
</dbReference>
<feature type="compositionally biased region" description="Low complexity" evidence="8">
    <location>
        <begin position="610"/>
        <end position="628"/>
    </location>
</feature>
<dbReference type="KEGG" id="cge:113837299"/>
<dbReference type="SUPFAM" id="SSF46785">
    <property type="entry name" value="Winged helix' DNA-binding domain"/>
    <property type="match status" value="1"/>
</dbReference>
<keyword evidence="10" id="KW-1185">Reference proteome</keyword>
<keyword evidence="6 7" id="KW-0539">Nucleus</keyword>
<dbReference type="CDD" id="cd20040">
    <property type="entry name" value="FH_FOXA3"/>
    <property type="match status" value="1"/>
</dbReference>
<dbReference type="GO" id="GO:0000981">
    <property type="term" value="F:DNA-binding transcription factor activity, RNA polymerase II-specific"/>
    <property type="evidence" value="ECO:0007669"/>
    <property type="project" value="TreeGrafter"/>
</dbReference>
<dbReference type="Pfam" id="PF08430">
    <property type="entry name" value="Forkhead_N"/>
    <property type="match status" value="1"/>
</dbReference>
<evidence type="ECO:0000256" key="3">
    <source>
        <dbReference type="ARBA" id="ARBA00022853"/>
    </source>
</evidence>
<keyword evidence="3" id="KW-0156">Chromatin regulator</keyword>
<feature type="region of interest" description="Disordered" evidence="8">
    <location>
        <begin position="134"/>
        <end position="153"/>
    </location>
</feature>
<feature type="region of interest" description="Disordered" evidence="8">
    <location>
        <begin position="88"/>
        <end position="112"/>
    </location>
</feature>
<dbReference type="PRINTS" id="PR00053">
    <property type="entry name" value="FORKHEAD"/>
</dbReference>
<feature type="region of interest" description="Disordered" evidence="8">
    <location>
        <begin position="1"/>
        <end position="59"/>
    </location>
</feature>
<evidence type="ECO:0000256" key="1">
    <source>
        <dbReference type="ARBA" id="ARBA00004123"/>
    </source>
</evidence>
<feature type="region of interest" description="Disordered" evidence="8">
    <location>
        <begin position="290"/>
        <end position="329"/>
    </location>
</feature>
<dbReference type="InterPro" id="IPR030456">
    <property type="entry name" value="TF_fork_head_CS_2"/>
</dbReference>
<evidence type="ECO:0000256" key="2">
    <source>
        <dbReference type="ARBA" id="ARBA00022473"/>
    </source>
</evidence>
<dbReference type="GO" id="GO:0019904">
    <property type="term" value="F:protein domain specific binding"/>
    <property type="evidence" value="ECO:0007669"/>
    <property type="project" value="InterPro"/>
</dbReference>
<evidence type="ECO:0000256" key="6">
    <source>
        <dbReference type="ARBA" id="ARBA00023242"/>
    </source>
</evidence>
<dbReference type="InterPro" id="IPR050211">
    <property type="entry name" value="FOX_domain-containing"/>
</dbReference>
<accession>A0A9J7H7E1</accession>
<dbReference type="FunFam" id="1.10.10.10:FF:000042">
    <property type="entry name" value="hepatocyte nuclear factor 3-beta"/>
    <property type="match status" value="1"/>
</dbReference>
<dbReference type="GO" id="GO:0006325">
    <property type="term" value="P:chromatin organization"/>
    <property type="evidence" value="ECO:0007669"/>
    <property type="project" value="UniProtKB-KW"/>
</dbReference>
<feature type="region of interest" description="Disordered" evidence="8">
    <location>
        <begin position="592"/>
        <end position="652"/>
    </location>
</feature>
<dbReference type="GeneID" id="113837299"/>
<feature type="DNA-binding region" description="Fork-head" evidence="7">
    <location>
        <begin position="491"/>
        <end position="585"/>
    </location>
</feature>
<feature type="compositionally biased region" description="Gly residues" evidence="8">
    <location>
        <begin position="180"/>
        <end position="193"/>
    </location>
</feature>
<organism evidence="10 11">
    <name type="scientific">Cricetulus griseus</name>
    <name type="common">Chinese hamster</name>
    <name type="synonym">Cricetulus barabensis griseus</name>
    <dbReference type="NCBI Taxonomy" id="10029"/>
    <lineage>
        <taxon>Eukaryota</taxon>
        <taxon>Metazoa</taxon>
        <taxon>Chordata</taxon>
        <taxon>Craniata</taxon>
        <taxon>Vertebrata</taxon>
        <taxon>Euteleostomi</taxon>
        <taxon>Mammalia</taxon>
        <taxon>Eutheria</taxon>
        <taxon>Euarchontoglires</taxon>
        <taxon>Glires</taxon>
        <taxon>Rodentia</taxon>
        <taxon>Myomorpha</taxon>
        <taxon>Muroidea</taxon>
        <taxon>Cricetidae</taxon>
        <taxon>Cricetinae</taxon>
        <taxon>Cricetulus</taxon>
    </lineage>
</organism>
<keyword evidence="4 7" id="KW-0238">DNA-binding</keyword>
<dbReference type="PROSITE" id="PS50039">
    <property type="entry name" value="FORK_HEAD_3"/>
    <property type="match status" value="1"/>
</dbReference>
<feature type="domain" description="Fork-head" evidence="9">
    <location>
        <begin position="491"/>
        <end position="585"/>
    </location>
</feature>
<reference evidence="10" key="1">
    <citation type="journal article" date="2018" name="Biotechnol. Bioeng.">
        <title>A reference genome of the Chinese hamster based on a hybrid assembly strategy.</title>
        <authorList>
            <person name="Rupp O."/>
            <person name="MacDonald M.L."/>
            <person name="Li S."/>
            <person name="Dhiman H."/>
            <person name="Polson S."/>
            <person name="Griep S."/>
            <person name="Heffner K."/>
            <person name="Hernandez I."/>
            <person name="Brinkrolf K."/>
            <person name="Jadhav V."/>
            <person name="Samoudi M."/>
            <person name="Hao H."/>
            <person name="Kingham B."/>
            <person name="Goesmann A."/>
            <person name="Betenbaugh M.J."/>
            <person name="Lewis N.E."/>
            <person name="Borth N."/>
            <person name="Lee K.H."/>
        </authorList>
    </citation>
    <scope>NUCLEOTIDE SEQUENCE [LARGE SCALE GENOMIC DNA]</scope>
    <source>
        <strain evidence="10">17A/GY</strain>
    </source>
</reference>
<dbReference type="GO" id="GO:0009653">
    <property type="term" value="P:anatomical structure morphogenesis"/>
    <property type="evidence" value="ECO:0007669"/>
    <property type="project" value="TreeGrafter"/>
</dbReference>